<dbReference type="Proteomes" id="UP000735302">
    <property type="component" value="Unassembled WGS sequence"/>
</dbReference>
<feature type="region of interest" description="Disordered" evidence="1">
    <location>
        <begin position="73"/>
        <end position="103"/>
    </location>
</feature>
<organism evidence="2 3">
    <name type="scientific">Plakobranchus ocellatus</name>
    <dbReference type="NCBI Taxonomy" id="259542"/>
    <lineage>
        <taxon>Eukaryota</taxon>
        <taxon>Metazoa</taxon>
        <taxon>Spiralia</taxon>
        <taxon>Lophotrochozoa</taxon>
        <taxon>Mollusca</taxon>
        <taxon>Gastropoda</taxon>
        <taxon>Heterobranchia</taxon>
        <taxon>Euthyneura</taxon>
        <taxon>Panpulmonata</taxon>
        <taxon>Sacoglossa</taxon>
        <taxon>Placobranchoidea</taxon>
        <taxon>Plakobranchidae</taxon>
        <taxon>Plakobranchus</taxon>
    </lineage>
</organism>
<name>A0AAV3Z4W2_9GAST</name>
<feature type="compositionally biased region" description="Polar residues" evidence="1">
    <location>
        <begin position="90"/>
        <end position="103"/>
    </location>
</feature>
<dbReference type="EMBL" id="BLXT01002015">
    <property type="protein sequence ID" value="GFN90286.1"/>
    <property type="molecule type" value="Genomic_DNA"/>
</dbReference>
<sequence>MQEKKGTVLTHRFVQGANRWTIGKAGKSANRLGAIAGKRIRNQREREEQQRCGWCDFTENDEQKMNQLGNVYFKSSSEEINEERQRDQTLTESRQTQKEQING</sequence>
<reference evidence="2 3" key="1">
    <citation type="journal article" date="2021" name="Elife">
        <title>Chloroplast acquisition without the gene transfer in kleptoplastic sea slugs, Plakobranchus ocellatus.</title>
        <authorList>
            <person name="Maeda T."/>
            <person name="Takahashi S."/>
            <person name="Yoshida T."/>
            <person name="Shimamura S."/>
            <person name="Takaki Y."/>
            <person name="Nagai Y."/>
            <person name="Toyoda A."/>
            <person name="Suzuki Y."/>
            <person name="Arimoto A."/>
            <person name="Ishii H."/>
            <person name="Satoh N."/>
            <person name="Nishiyama T."/>
            <person name="Hasebe M."/>
            <person name="Maruyama T."/>
            <person name="Minagawa J."/>
            <person name="Obokata J."/>
            <person name="Shigenobu S."/>
        </authorList>
    </citation>
    <scope>NUCLEOTIDE SEQUENCE [LARGE SCALE GENOMIC DNA]</scope>
</reference>
<gene>
    <name evidence="2" type="ORF">PoB_001679200</name>
</gene>
<accession>A0AAV3Z4W2</accession>
<keyword evidence="3" id="KW-1185">Reference proteome</keyword>
<evidence type="ECO:0000313" key="2">
    <source>
        <dbReference type="EMBL" id="GFN90286.1"/>
    </source>
</evidence>
<comment type="caution">
    <text evidence="2">The sequence shown here is derived from an EMBL/GenBank/DDBJ whole genome shotgun (WGS) entry which is preliminary data.</text>
</comment>
<protein>
    <submittedName>
        <fullName evidence="2">Uncharacterized protein</fullName>
    </submittedName>
</protein>
<evidence type="ECO:0000313" key="3">
    <source>
        <dbReference type="Proteomes" id="UP000735302"/>
    </source>
</evidence>
<proteinExistence type="predicted"/>
<evidence type="ECO:0000256" key="1">
    <source>
        <dbReference type="SAM" id="MobiDB-lite"/>
    </source>
</evidence>
<dbReference type="AlphaFoldDB" id="A0AAV3Z4W2"/>